<accession>A0A8S3Y298</accession>
<organism evidence="8 9">
    <name type="scientific">Parnassius apollo</name>
    <name type="common">Apollo butterfly</name>
    <name type="synonym">Papilio apollo</name>
    <dbReference type="NCBI Taxonomy" id="110799"/>
    <lineage>
        <taxon>Eukaryota</taxon>
        <taxon>Metazoa</taxon>
        <taxon>Ecdysozoa</taxon>
        <taxon>Arthropoda</taxon>
        <taxon>Hexapoda</taxon>
        <taxon>Insecta</taxon>
        <taxon>Pterygota</taxon>
        <taxon>Neoptera</taxon>
        <taxon>Endopterygota</taxon>
        <taxon>Lepidoptera</taxon>
        <taxon>Glossata</taxon>
        <taxon>Ditrysia</taxon>
        <taxon>Papilionoidea</taxon>
        <taxon>Papilionidae</taxon>
        <taxon>Parnassiinae</taxon>
        <taxon>Parnassini</taxon>
        <taxon>Parnassius</taxon>
        <taxon>Parnassius</taxon>
    </lineage>
</organism>
<evidence type="ECO:0000313" key="9">
    <source>
        <dbReference type="Proteomes" id="UP000691718"/>
    </source>
</evidence>
<evidence type="ECO:0000256" key="7">
    <source>
        <dbReference type="ARBA" id="ARBA00035545"/>
    </source>
</evidence>
<dbReference type="EMBL" id="CAJQZP010001402">
    <property type="protein sequence ID" value="CAG5043451.1"/>
    <property type="molecule type" value="Genomic_DNA"/>
</dbReference>
<dbReference type="FunFam" id="3.30.780.10:FF:000009">
    <property type="entry name" value="39S ribosomal protein L49, mitochondrial"/>
    <property type="match status" value="1"/>
</dbReference>
<evidence type="ECO:0000256" key="1">
    <source>
        <dbReference type="ARBA" id="ARBA00004173"/>
    </source>
</evidence>
<comment type="subcellular location">
    <subcellularLocation>
        <location evidence="1">Mitochondrion</location>
    </subcellularLocation>
</comment>
<dbReference type="InterPro" id="IPR007740">
    <property type="entry name" value="Ribosomal_mL49"/>
</dbReference>
<name>A0A8S3Y298_PARAO</name>
<dbReference type="OrthoDB" id="19439at2759"/>
<dbReference type="PANTHER" id="PTHR13477:SF0">
    <property type="entry name" value="LARGE RIBOSOMAL SUBUNIT PROTEIN ML49"/>
    <property type="match status" value="1"/>
</dbReference>
<sequence length="194" mass="22647">MATVWRSQCAFTRFFIGKIAQIPNNSSDLGTKLSLGPLSVPWVSRNYSNYAHSPFVSKVKEQYEFDVVKNPPEWAYVERLLPFDTIPAVSPKEKYPSGWIPPREEARNLPFFVSRTKNHELPIYLNVTFRGMRKITQIRKIDGDIWLLNDEIKAYLKEAAKRYVETRVHELGKFIEVKGDYVNVLRDWAYIKGF</sequence>
<evidence type="ECO:0000256" key="5">
    <source>
        <dbReference type="ARBA" id="ARBA00023274"/>
    </source>
</evidence>
<comment type="similarity">
    <text evidence="2">Belongs to the mitochondrion-specific ribosomal protein mL49 family.</text>
</comment>
<comment type="caution">
    <text evidence="8">The sequence shown here is derived from an EMBL/GenBank/DDBJ whole genome shotgun (WGS) entry which is preliminary data.</text>
</comment>
<evidence type="ECO:0000256" key="6">
    <source>
        <dbReference type="ARBA" id="ARBA00035191"/>
    </source>
</evidence>
<dbReference type="Pfam" id="PF05046">
    <property type="entry name" value="Img2"/>
    <property type="match status" value="1"/>
</dbReference>
<dbReference type="GO" id="GO:0006412">
    <property type="term" value="P:translation"/>
    <property type="evidence" value="ECO:0007669"/>
    <property type="project" value="InterPro"/>
</dbReference>
<dbReference type="GO" id="GO:0003735">
    <property type="term" value="F:structural constituent of ribosome"/>
    <property type="evidence" value="ECO:0007669"/>
    <property type="project" value="InterPro"/>
</dbReference>
<evidence type="ECO:0000256" key="4">
    <source>
        <dbReference type="ARBA" id="ARBA00023128"/>
    </source>
</evidence>
<dbReference type="Proteomes" id="UP000691718">
    <property type="component" value="Unassembled WGS sequence"/>
</dbReference>
<gene>
    <name evidence="8" type="ORF">PAPOLLO_LOCUS22723</name>
</gene>
<keyword evidence="9" id="KW-1185">Reference proteome</keyword>
<reference evidence="8" key="1">
    <citation type="submission" date="2021-04" db="EMBL/GenBank/DDBJ databases">
        <authorList>
            <person name="Tunstrom K."/>
        </authorList>
    </citation>
    <scope>NUCLEOTIDE SEQUENCE</scope>
</reference>
<proteinExistence type="inferred from homology"/>
<evidence type="ECO:0000256" key="3">
    <source>
        <dbReference type="ARBA" id="ARBA00022980"/>
    </source>
</evidence>
<dbReference type="PANTHER" id="PTHR13477">
    <property type="entry name" value="MITOCHONDRIAL 39S RIBOSOMAL PROTEIN L49"/>
    <property type="match status" value="1"/>
</dbReference>
<keyword evidence="5" id="KW-0687">Ribonucleoprotein</keyword>
<protein>
    <recommendedName>
        <fullName evidence="6">Large ribosomal subunit protein mL49</fullName>
    </recommendedName>
    <alternativeName>
        <fullName evidence="7">39S ribosomal protein L49, mitochondrial</fullName>
    </alternativeName>
</protein>
<dbReference type="AlphaFoldDB" id="A0A8S3Y298"/>
<dbReference type="GO" id="GO:0005762">
    <property type="term" value="C:mitochondrial large ribosomal subunit"/>
    <property type="evidence" value="ECO:0007669"/>
    <property type="project" value="TreeGrafter"/>
</dbReference>
<keyword evidence="4" id="KW-0496">Mitochondrion</keyword>
<evidence type="ECO:0000256" key="2">
    <source>
        <dbReference type="ARBA" id="ARBA00005677"/>
    </source>
</evidence>
<keyword evidence="3" id="KW-0689">Ribosomal protein</keyword>
<evidence type="ECO:0000313" key="8">
    <source>
        <dbReference type="EMBL" id="CAG5043451.1"/>
    </source>
</evidence>